<comment type="function">
    <text evidence="14">Transcription factor involved in the regulation of gene expression in response to extracellular amino acid levels. Synthesized as latent cytoplasmic precursor, which, upon a signal initiated by the plasma membrane SPS (SSY1-PTR3-SSY5) amino acid sensor system, becomes proteolytically activated and relocates to the nucleus, where it induces the expression of SPS-sensor-regulated genes, including the amino-acid permeases AGP1, BAP2, BAP3 and GNP1. Binding to promoters is facilitated by DAL81. Involved in the repression of genes subject to nitrogen catabolite repression and genes involved in stress response. Negatively regulated by inner nuclear membrane proteins ASI1, ASI2 and ASI3, which prevent unprocessed precursor forms that escape cytoplasmic anchoring from inducing SPS-sensor-regulated genes. May be involved in pre-tRNA splicing.</text>
</comment>
<evidence type="ECO:0000313" key="19">
    <source>
        <dbReference type="EMBL" id="CCK69700.1"/>
    </source>
</evidence>
<dbReference type="GO" id="GO:0005634">
    <property type="term" value="C:nucleus"/>
    <property type="evidence" value="ECO:0007669"/>
    <property type="project" value="UniProtKB-SubCell"/>
</dbReference>
<evidence type="ECO:0000256" key="10">
    <source>
        <dbReference type="ARBA" id="ARBA00023136"/>
    </source>
</evidence>
<keyword evidence="12" id="KW-0539">Nucleus</keyword>
<evidence type="ECO:0000259" key="18">
    <source>
        <dbReference type="PROSITE" id="PS50157"/>
    </source>
</evidence>
<dbReference type="OrthoDB" id="9439903at2759"/>
<evidence type="ECO:0000313" key="20">
    <source>
        <dbReference type="Proteomes" id="UP000006310"/>
    </source>
</evidence>
<dbReference type="GO" id="GO:0000981">
    <property type="term" value="F:DNA-binding transcription factor activity, RNA polymerase II-specific"/>
    <property type="evidence" value="ECO:0007669"/>
    <property type="project" value="TreeGrafter"/>
</dbReference>
<dbReference type="eggNOG" id="ENOG502S1NP">
    <property type="taxonomic scope" value="Eukaryota"/>
</dbReference>
<evidence type="ECO:0000256" key="1">
    <source>
        <dbReference type="ARBA" id="ARBA00004123"/>
    </source>
</evidence>
<dbReference type="GO" id="GO:0045944">
    <property type="term" value="P:positive regulation of transcription by RNA polymerase II"/>
    <property type="evidence" value="ECO:0007669"/>
    <property type="project" value="UniProtKB-ARBA"/>
</dbReference>
<protein>
    <recommendedName>
        <fullName evidence="15">Transcription factor STP1</fullName>
    </recommendedName>
</protein>
<keyword evidence="6" id="KW-0677">Repeat</keyword>
<comment type="subcellular location">
    <subcellularLocation>
        <location evidence="2">Cell membrane</location>
        <topology evidence="2">Peripheral membrane protein</topology>
        <orientation evidence="2">Cytoplasmic side</orientation>
    </subcellularLocation>
    <subcellularLocation>
        <location evidence="1">Nucleus</location>
    </subcellularLocation>
</comment>
<dbReference type="STRING" id="1071383.J7R4C3"/>
<dbReference type="InterPro" id="IPR051643">
    <property type="entry name" value="Transcr_Reg_ZincFinger"/>
</dbReference>
<evidence type="ECO:0000256" key="2">
    <source>
        <dbReference type="ARBA" id="ARBA00004413"/>
    </source>
</evidence>
<evidence type="ECO:0000256" key="9">
    <source>
        <dbReference type="ARBA" id="ARBA00023125"/>
    </source>
</evidence>
<dbReference type="InterPro" id="IPR013087">
    <property type="entry name" value="Znf_C2H2_type"/>
</dbReference>
<evidence type="ECO:0000256" key="16">
    <source>
        <dbReference type="PROSITE-ProRule" id="PRU00042"/>
    </source>
</evidence>
<dbReference type="HOGENOM" id="CLU_885853_0_0_1"/>
<evidence type="ECO:0000256" key="8">
    <source>
        <dbReference type="ARBA" id="ARBA00022833"/>
    </source>
</evidence>
<keyword evidence="8" id="KW-0862">Zinc</keyword>
<feature type="domain" description="C2H2-type" evidence="18">
    <location>
        <begin position="61"/>
        <end position="88"/>
    </location>
</feature>
<reference evidence="20" key="2">
    <citation type="submission" date="2012-08" db="EMBL/GenBank/DDBJ databases">
        <title>Genome sequence of Kazachstania naganishii.</title>
        <authorList>
            <person name="Gordon J.L."/>
            <person name="Armisen D."/>
            <person name="Proux-Wera E."/>
            <person name="OhEigeartaigh S.S."/>
            <person name="Byrne K.P."/>
            <person name="Wolfe K.H."/>
        </authorList>
    </citation>
    <scope>NUCLEOTIDE SEQUENCE [LARGE SCALE GENOMIC DNA]</scope>
    <source>
        <strain evidence="20">ATCC MYA-139 / BCRC 22969 / CBS 8797 / CCRC 22969 / KCTC 17520 / NBRC 10181 / NCYC 3082</strain>
    </source>
</reference>
<feature type="region of interest" description="Disordered" evidence="17">
    <location>
        <begin position="250"/>
        <end position="272"/>
    </location>
</feature>
<dbReference type="SMART" id="SM00355">
    <property type="entry name" value="ZnF_C2H2"/>
    <property type="match status" value="2"/>
</dbReference>
<evidence type="ECO:0000256" key="15">
    <source>
        <dbReference type="ARBA" id="ARBA00073838"/>
    </source>
</evidence>
<dbReference type="SUPFAM" id="SSF57667">
    <property type="entry name" value="beta-beta-alpha zinc fingers"/>
    <property type="match status" value="1"/>
</dbReference>
<dbReference type="PANTHER" id="PTHR24396">
    <property type="entry name" value="ZINC FINGER PROTEIN"/>
    <property type="match status" value="1"/>
</dbReference>
<reference evidence="19 20" key="1">
    <citation type="journal article" date="2011" name="Proc. Natl. Acad. Sci. U.S.A.">
        <title>Evolutionary erosion of yeast sex chromosomes by mating-type switching accidents.</title>
        <authorList>
            <person name="Gordon J.L."/>
            <person name="Armisen D."/>
            <person name="Proux-Wera E."/>
            <person name="Oheigeartaigh S.S."/>
            <person name="Byrne K.P."/>
            <person name="Wolfe K.H."/>
        </authorList>
    </citation>
    <scope>NUCLEOTIDE SEQUENCE [LARGE SCALE GENOMIC DNA]</scope>
    <source>
        <strain evidence="20">ATCC MYA-139 / BCRC 22969 / CBS 8797 / CCRC 22969 / KCTC 17520 / NBRC 10181 / NCYC 3082</strain>
    </source>
</reference>
<evidence type="ECO:0000256" key="12">
    <source>
        <dbReference type="ARBA" id="ARBA00023242"/>
    </source>
</evidence>
<dbReference type="InterPro" id="IPR036236">
    <property type="entry name" value="Znf_C2H2_sf"/>
</dbReference>
<dbReference type="PROSITE" id="PS00028">
    <property type="entry name" value="ZINC_FINGER_C2H2_1"/>
    <property type="match status" value="1"/>
</dbReference>
<dbReference type="GO" id="GO:0008033">
    <property type="term" value="P:tRNA processing"/>
    <property type="evidence" value="ECO:0007669"/>
    <property type="project" value="UniProtKB-KW"/>
</dbReference>
<dbReference type="PROSITE" id="PS50157">
    <property type="entry name" value="ZINC_FINGER_C2H2_2"/>
    <property type="match status" value="1"/>
</dbReference>
<keyword evidence="5" id="KW-0479">Metal-binding</keyword>
<dbReference type="RefSeq" id="XP_022463946.1">
    <property type="nucleotide sequence ID" value="XM_022607339.1"/>
</dbReference>
<dbReference type="GO" id="GO:0005886">
    <property type="term" value="C:plasma membrane"/>
    <property type="evidence" value="ECO:0007669"/>
    <property type="project" value="UniProtKB-SubCell"/>
</dbReference>
<dbReference type="Gene3D" id="3.30.160.60">
    <property type="entry name" value="Classic Zinc Finger"/>
    <property type="match status" value="1"/>
</dbReference>
<dbReference type="PANTHER" id="PTHR24396:SF19">
    <property type="entry name" value="FI01119P"/>
    <property type="match status" value="1"/>
</dbReference>
<dbReference type="EMBL" id="HE978316">
    <property type="protein sequence ID" value="CCK69700.1"/>
    <property type="molecule type" value="Genomic_DNA"/>
</dbReference>
<dbReference type="KEGG" id="kng:KNAG_0C06030"/>
<gene>
    <name evidence="19" type="primary">KNAG0C06030</name>
    <name evidence="19" type="ordered locus">KNAG_0C06030</name>
</gene>
<keyword evidence="7 16" id="KW-0863">Zinc-finger</keyword>
<accession>J7R4C3</accession>
<evidence type="ECO:0000256" key="13">
    <source>
        <dbReference type="ARBA" id="ARBA00038616"/>
    </source>
</evidence>
<dbReference type="FunFam" id="3.30.160.60:FF:002194">
    <property type="entry name" value="STP1p Transcription factor"/>
    <property type="match status" value="1"/>
</dbReference>
<dbReference type="GO" id="GO:0008270">
    <property type="term" value="F:zinc ion binding"/>
    <property type="evidence" value="ECO:0007669"/>
    <property type="project" value="UniProtKB-KW"/>
</dbReference>
<evidence type="ECO:0000256" key="14">
    <source>
        <dbReference type="ARBA" id="ARBA00057128"/>
    </source>
</evidence>
<evidence type="ECO:0000256" key="11">
    <source>
        <dbReference type="ARBA" id="ARBA00023145"/>
    </source>
</evidence>
<dbReference type="AlphaFoldDB" id="J7R4C3"/>
<name>J7R4C3_HUIN7</name>
<keyword evidence="20" id="KW-1185">Reference proteome</keyword>
<feature type="compositionally biased region" description="Pro residues" evidence="17">
    <location>
        <begin position="258"/>
        <end position="268"/>
    </location>
</feature>
<organism evidence="19 20">
    <name type="scientific">Huiozyma naganishii (strain ATCC MYA-139 / BCRC 22969 / CBS 8797 / KCTC 17520 / NBRC 10181 / NCYC 3082 / Yp74L-3)</name>
    <name type="common">Yeast</name>
    <name type="synonym">Kazachstania naganishii</name>
    <dbReference type="NCBI Taxonomy" id="1071383"/>
    <lineage>
        <taxon>Eukaryota</taxon>
        <taxon>Fungi</taxon>
        <taxon>Dikarya</taxon>
        <taxon>Ascomycota</taxon>
        <taxon>Saccharomycotina</taxon>
        <taxon>Saccharomycetes</taxon>
        <taxon>Saccharomycetales</taxon>
        <taxon>Saccharomycetaceae</taxon>
        <taxon>Huiozyma</taxon>
    </lineage>
</organism>
<evidence type="ECO:0000256" key="7">
    <source>
        <dbReference type="ARBA" id="ARBA00022771"/>
    </source>
</evidence>
<sequence>MFKFEYDLNDAAAEEETAVRFPGQGEEFCSTDAAGKSAGVIDEEWAAGPARPSSSSAMEPFVCHYCDARFRMRGYLTRHIKKHAIEKAFRCPFFQRGQPRDLQCHPSGGFSRRDTYKTHLKVKHVLYPPGVRPSDRNRSGGHCTACGEYTESLHEWVEQHIESGACQGLPADYIRAQRSARSSGRLRVVKTSTGHARFISTVQSVVEPAVLLNKEALEAMAIVAHSTNTANILSQYGRDKIIMAAENYTGEARTPPRATTPPPPPPAAPGLDLSVFDFDHFTAQHDDADPAAPHAGLWQLLGDQRLDDSMPRST</sequence>
<keyword evidence="10" id="KW-0472">Membrane</keyword>
<dbReference type="GO" id="GO:0000978">
    <property type="term" value="F:RNA polymerase II cis-regulatory region sequence-specific DNA binding"/>
    <property type="evidence" value="ECO:0007669"/>
    <property type="project" value="TreeGrafter"/>
</dbReference>
<proteinExistence type="predicted"/>
<evidence type="ECO:0000256" key="5">
    <source>
        <dbReference type="ARBA" id="ARBA00022723"/>
    </source>
</evidence>
<keyword evidence="4" id="KW-0819">tRNA processing</keyword>
<evidence type="ECO:0000256" key="6">
    <source>
        <dbReference type="ARBA" id="ARBA00022737"/>
    </source>
</evidence>
<dbReference type="Proteomes" id="UP000006310">
    <property type="component" value="Chromosome 3"/>
</dbReference>
<keyword evidence="3" id="KW-1003">Cell membrane</keyword>
<comment type="subunit">
    <text evidence="13">Interacts (via Region II) with SSY5; protease component of the SPS-sensor.</text>
</comment>
<evidence type="ECO:0000256" key="17">
    <source>
        <dbReference type="SAM" id="MobiDB-lite"/>
    </source>
</evidence>
<evidence type="ECO:0000256" key="3">
    <source>
        <dbReference type="ARBA" id="ARBA00022475"/>
    </source>
</evidence>
<keyword evidence="11" id="KW-0865">Zymogen</keyword>
<evidence type="ECO:0000256" key="4">
    <source>
        <dbReference type="ARBA" id="ARBA00022694"/>
    </source>
</evidence>
<keyword evidence="9" id="KW-0238">DNA-binding</keyword>
<dbReference type="GeneID" id="34525380"/>